<evidence type="ECO:0000313" key="2">
    <source>
        <dbReference type="Proteomes" id="UP000233256"/>
    </source>
</evidence>
<gene>
    <name evidence="1" type="ORF">CVV64_05355</name>
</gene>
<protein>
    <submittedName>
        <fullName evidence="1">Uncharacterized protein</fullName>
    </submittedName>
</protein>
<organism evidence="1 2">
    <name type="scientific">Candidatus Wallbacteria bacterium HGW-Wallbacteria-1</name>
    <dbReference type="NCBI Taxonomy" id="2013854"/>
    <lineage>
        <taxon>Bacteria</taxon>
        <taxon>Candidatus Walliibacteriota</taxon>
    </lineage>
</organism>
<proteinExistence type="predicted"/>
<comment type="caution">
    <text evidence="1">The sequence shown here is derived from an EMBL/GenBank/DDBJ whole genome shotgun (WGS) entry which is preliminary data.</text>
</comment>
<evidence type="ECO:0000313" key="1">
    <source>
        <dbReference type="EMBL" id="PKK91197.1"/>
    </source>
</evidence>
<dbReference type="Proteomes" id="UP000233256">
    <property type="component" value="Unassembled WGS sequence"/>
</dbReference>
<sequence length="155" mass="17594">MKSEEKLKITINAMLCRLANLSKRKGDEVSQETIAWTKGAMWMALYATDGLEGINIDDKRLDSLIKSRALFSEDFIQSLLEGVSVSHIDADFNDLFVKTGPAEQAEGQTCTTCNFMKKERPDGLKLKNGHLWCKKTSREVMRTYWCKMGKWGFSS</sequence>
<accession>A0A2N1PS83</accession>
<dbReference type="AlphaFoldDB" id="A0A2N1PS83"/>
<reference evidence="1 2" key="1">
    <citation type="journal article" date="2017" name="ISME J.">
        <title>Potential for microbial H2 and metal transformations associated with novel bacteria and archaea in deep terrestrial subsurface sediments.</title>
        <authorList>
            <person name="Hernsdorf A.W."/>
            <person name="Amano Y."/>
            <person name="Miyakawa K."/>
            <person name="Ise K."/>
            <person name="Suzuki Y."/>
            <person name="Anantharaman K."/>
            <person name="Probst A."/>
            <person name="Burstein D."/>
            <person name="Thomas B.C."/>
            <person name="Banfield J.F."/>
        </authorList>
    </citation>
    <scope>NUCLEOTIDE SEQUENCE [LARGE SCALE GENOMIC DNA]</scope>
    <source>
        <strain evidence="1">HGW-Wallbacteria-1</strain>
    </source>
</reference>
<dbReference type="EMBL" id="PGXC01000003">
    <property type="protein sequence ID" value="PKK91197.1"/>
    <property type="molecule type" value="Genomic_DNA"/>
</dbReference>
<name>A0A2N1PS83_9BACT</name>